<proteinExistence type="predicted"/>
<keyword evidence="2" id="KW-1185">Reference proteome</keyword>
<gene>
    <name evidence="1" type="ORF">BDU57DRAFT_533814</name>
</gene>
<evidence type="ECO:0000313" key="1">
    <source>
        <dbReference type="EMBL" id="KAF1910967.1"/>
    </source>
</evidence>
<evidence type="ECO:0000313" key="2">
    <source>
        <dbReference type="Proteomes" id="UP000800096"/>
    </source>
</evidence>
<dbReference type="Proteomes" id="UP000800096">
    <property type="component" value="Unassembled WGS sequence"/>
</dbReference>
<protein>
    <submittedName>
        <fullName evidence="1">Uncharacterized protein</fullName>
    </submittedName>
</protein>
<name>A0A6A5Q9C3_AMPQU</name>
<reference evidence="1" key="1">
    <citation type="journal article" date="2020" name="Stud. Mycol.">
        <title>101 Dothideomycetes genomes: a test case for predicting lifestyles and emergence of pathogens.</title>
        <authorList>
            <person name="Haridas S."/>
            <person name="Albert R."/>
            <person name="Binder M."/>
            <person name="Bloem J."/>
            <person name="Labutti K."/>
            <person name="Salamov A."/>
            <person name="Andreopoulos B."/>
            <person name="Baker S."/>
            <person name="Barry K."/>
            <person name="Bills G."/>
            <person name="Bluhm B."/>
            <person name="Cannon C."/>
            <person name="Castanera R."/>
            <person name="Culley D."/>
            <person name="Daum C."/>
            <person name="Ezra D."/>
            <person name="Gonzalez J."/>
            <person name="Henrissat B."/>
            <person name="Kuo A."/>
            <person name="Liang C."/>
            <person name="Lipzen A."/>
            <person name="Lutzoni F."/>
            <person name="Magnuson J."/>
            <person name="Mondo S."/>
            <person name="Nolan M."/>
            <person name="Ohm R."/>
            <person name="Pangilinan J."/>
            <person name="Park H.-J."/>
            <person name="Ramirez L."/>
            <person name="Alfaro M."/>
            <person name="Sun H."/>
            <person name="Tritt A."/>
            <person name="Yoshinaga Y."/>
            <person name="Zwiers L.-H."/>
            <person name="Turgeon B."/>
            <person name="Goodwin S."/>
            <person name="Spatafora J."/>
            <person name="Crous P."/>
            <person name="Grigoriev I."/>
        </authorList>
    </citation>
    <scope>NUCLEOTIDE SEQUENCE</scope>
    <source>
        <strain evidence="1">HMLAC05119</strain>
    </source>
</reference>
<organism evidence="1 2">
    <name type="scientific">Ampelomyces quisqualis</name>
    <name type="common">Powdery mildew agent</name>
    <dbReference type="NCBI Taxonomy" id="50730"/>
    <lineage>
        <taxon>Eukaryota</taxon>
        <taxon>Fungi</taxon>
        <taxon>Dikarya</taxon>
        <taxon>Ascomycota</taxon>
        <taxon>Pezizomycotina</taxon>
        <taxon>Dothideomycetes</taxon>
        <taxon>Pleosporomycetidae</taxon>
        <taxon>Pleosporales</taxon>
        <taxon>Pleosporineae</taxon>
        <taxon>Phaeosphaeriaceae</taxon>
        <taxon>Ampelomyces</taxon>
    </lineage>
</organism>
<accession>A0A6A5Q9C3</accession>
<sequence length="151" mass="16696">MLKPPEANIKKLDAQDTLPDPYLAPTASSTTLLSNNAIDSAIQVAAKEEVTLNAYNIHIETNTILLAKLFTYVKKIKTVRQIYKKPNPKDVTASKMLRNNQLAASKVGDLLLKGESNIISLLQTRLAQIALVSSLFNKDKELLVWARRVAP</sequence>
<dbReference type="EMBL" id="ML979148">
    <property type="protein sequence ID" value="KAF1910967.1"/>
    <property type="molecule type" value="Genomic_DNA"/>
</dbReference>
<dbReference type="AlphaFoldDB" id="A0A6A5Q9C3"/>